<dbReference type="InterPro" id="IPR001638">
    <property type="entry name" value="Solute-binding_3/MltF_N"/>
</dbReference>
<evidence type="ECO:0000256" key="5">
    <source>
        <dbReference type="SAM" id="SignalP"/>
    </source>
</evidence>
<comment type="subcellular location">
    <subcellularLocation>
        <location evidence="1">Cell envelope</location>
    </subcellularLocation>
</comment>
<dbReference type="EMBL" id="FOFG01000001">
    <property type="protein sequence ID" value="SEP77109.1"/>
    <property type="molecule type" value="Genomic_DNA"/>
</dbReference>
<accession>A0A1H9AKC4</accession>
<gene>
    <name evidence="7" type="ORF">SAMN05216548_101451</name>
</gene>
<evidence type="ECO:0000256" key="3">
    <source>
        <dbReference type="ARBA" id="ARBA00022729"/>
    </source>
</evidence>
<dbReference type="PANTHER" id="PTHR35936:SF17">
    <property type="entry name" value="ARGININE-BINDING EXTRACELLULAR PROTEIN ARTP"/>
    <property type="match status" value="1"/>
</dbReference>
<keyword evidence="8" id="KW-1185">Reference proteome</keyword>
<dbReference type="InterPro" id="IPR018313">
    <property type="entry name" value="SBP_3_CS"/>
</dbReference>
<name>A0A1H9AKC4_9HYPH</name>
<evidence type="ECO:0000259" key="6">
    <source>
        <dbReference type="SMART" id="SM00062"/>
    </source>
</evidence>
<keyword evidence="3 5" id="KW-0732">Signal</keyword>
<dbReference type="Gene3D" id="3.40.190.10">
    <property type="entry name" value="Periplasmic binding protein-like II"/>
    <property type="match status" value="2"/>
</dbReference>
<dbReference type="GO" id="GO:0030313">
    <property type="term" value="C:cell envelope"/>
    <property type="evidence" value="ECO:0007669"/>
    <property type="project" value="UniProtKB-SubCell"/>
</dbReference>
<feature type="signal peptide" evidence="5">
    <location>
        <begin position="1"/>
        <end position="26"/>
    </location>
</feature>
<proteinExistence type="inferred from homology"/>
<dbReference type="SUPFAM" id="SSF53850">
    <property type="entry name" value="Periplasmic binding protein-like II"/>
    <property type="match status" value="1"/>
</dbReference>
<dbReference type="RefSeq" id="WP_092494935.1">
    <property type="nucleotide sequence ID" value="NZ_FOFG01000001.1"/>
</dbReference>
<comment type="similarity">
    <text evidence="2 4">Belongs to the bacterial solute-binding protein 3 family.</text>
</comment>
<evidence type="ECO:0000256" key="2">
    <source>
        <dbReference type="ARBA" id="ARBA00010333"/>
    </source>
</evidence>
<dbReference type="Pfam" id="PF00497">
    <property type="entry name" value="SBP_bac_3"/>
    <property type="match status" value="1"/>
</dbReference>
<reference evidence="7 8" key="1">
    <citation type="submission" date="2016-10" db="EMBL/GenBank/DDBJ databases">
        <authorList>
            <person name="de Groot N.N."/>
        </authorList>
    </citation>
    <scope>NUCLEOTIDE SEQUENCE [LARGE SCALE GENOMIC DNA]</scope>
    <source>
        <strain evidence="7 8">A52C2</strain>
    </source>
</reference>
<dbReference type="SMART" id="SM00062">
    <property type="entry name" value="PBPb"/>
    <property type="match status" value="1"/>
</dbReference>
<dbReference type="AlphaFoldDB" id="A0A1H9AKC4"/>
<protein>
    <submittedName>
        <fullName evidence="7">Lysine-arginine-ornithine-binding protein</fullName>
    </submittedName>
</protein>
<dbReference type="PROSITE" id="PS01039">
    <property type="entry name" value="SBP_BACTERIAL_3"/>
    <property type="match status" value="1"/>
</dbReference>
<dbReference type="PANTHER" id="PTHR35936">
    <property type="entry name" value="MEMBRANE-BOUND LYTIC MUREIN TRANSGLYCOSYLASE F"/>
    <property type="match status" value="1"/>
</dbReference>
<dbReference type="Proteomes" id="UP000199647">
    <property type="component" value="Unassembled WGS sequence"/>
</dbReference>
<dbReference type="STRING" id="1855383.SAMN05216548_101451"/>
<organism evidence="7 8">
    <name type="scientific">Faunimonas pinastri</name>
    <dbReference type="NCBI Taxonomy" id="1855383"/>
    <lineage>
        <taxon>Bacteria</taxon>
        <taxon>Pseudomonadati</taxon>
        <taxon>Pseudomonadota</taxon>
        <taxon>Alphaproteobacteria</taxon>
        <taxon>Hyphomicrobiales</taxon>
        <taxon>Afifellaceae</taxon>
        <taxon>Faunimonas</taxon>
    </lineage>
</organism>
<sequence>MRKTGMFSALVAGMLALAASMGTAEAKDWTHVNIGIEGAFPPWNMIDSDGKLAGYDVDLINDLCKRAEIKCDLIAGEWTSLIPSLNAGKFDMVMSVGINEARKKVVDFTVPYASGAATFIVAKDGTVADMPMANERLNLNDHAKADPVMADMAKILKGKTVGVVGSSSHEQLMHAYFGNDVDVRTYKGSADRDLDIAAGRIDAGFDSGVYAASMLGKPGSEDLKATGPLIKGAMLATDVAIALRKGEPDLKAKFDAAIKAAAADGTIRKLSVKWSKLDLTPEFGPEQATK</sequence>
<evidence type="ECO:0000313" key="7">
    <source>
        <dbReference type="EMBL" id="SEP77109.1"/>
    </source>
</evidence>
<evidence type="ECO:0000256" key="4">
    <source>
        <dbReference type="RuleBase" id="RU003744"/>
    </source>
</evidence>
<evidence type="ECO:0000256" key="1">
    <source>
        <dbReference type="ARBA" id="ARBA00004196"/>
    </source>
</evidence>
<dbReference type="OrthoDB" id="9807134at2"/>
<feature type="domain" description="Solute-binding protein family 3/N-terminal" evidence="6">
    <location>
        <begin position="31"/>
        <end position="278"/>
    </location>
</feature>
<feature type="chain" id="PRO_5011508901" evidence="5">
    <location>
        <begin position="27"/>
        <end position="290"/>
    </location>
</feature>
<evidence type="ECO:0000313" key="8">
    <source>
        <dbReference type="Proteomes" id="UP000199647"/>
    </source>
</evidence>